<reference evidence="2 3" key="1">
    <citation type="submission" date="2024-08" db="EMBL/GenBank/DDBJ databases">
        <authorList>
            <person name="Cucini C."/>
            <person name="Frati F."/>
        </authorList>
    </citation>
    <scope>NUCLEOTIDE SEQUENCE [LARGE SCALE GENOMIC DNA]</scope>
</reference>
<feature type="region of interest" description="Disordered" evidence="1">
    <location>
        <begin position="35"/>
        <end position="54"/>
    </location>
</feature>
<organism evidence="2 3">
    <name type="scientific">Orchesella dallaii</name>
    <dbReference type="NCBI Taxonomy" id="48710"/>
    <lineage>
        <taxon>Eukaryota</taxon>
        <taxon>Metazoa</taxon>
        <taxon>Ecdysozoa</taxon>
        <taxon>Arthropoda</taxon>
        <taxon>Hexapoda</taxon>
        <taxon>Collembola</taxon>
        <taxon>Entomobryomorpha</taxon>
        <taxon>Entomobryoidea</taxon>
        <taxon>Orchesellidae</taxon>
        <taxon>Orchesellinae</taxon>
        <taxon>Orchesella</taxon>
    </lineage>
</organism>
<proteinExistence type="predicted"/>
<evidence type="ECO:0000313" key="3">
    <source>
        <dbReference type="Proteomes" id="UP001642540"/>
    </source>
</evidence>
<sequence>MDVTFWEATLCHSDYDDFEWCGERILEVFQSSLHPHQRSSSEGEIRGPSCSQEHPVEDNYLVVGVTKPSECTSVCWERERTKRRGREFINGLPSYKQNVIQYYSLNRKNYI</sequence>
<name>A0ABP1Q0D0_9HEXA</name>
<dbReference type="EMBL" id="CAXLJM020000018">
    <property type="protein sequence ID" value="CAL8084437.1"/>
    <property type="molecule type" value="Genomic_DNA"/>
</dbReference>
<accession>A0ABP1Q0D0</accession>
<evidence type="ECO:0000256" key="1">
    <source>
        <dbReference type="SAM" id="MobiDB-lite"/>
    </source>
</evidence>
<keyword evidence="3" id="KW-1185">Reference proteome</keyword>
<protein>
    <submittedName>
        <fullName evidence="2">Uncharacterized protein</fullName>
    </submittedName>
</protein>
<dbReference type="Proteomes" id="UP001642540">
    <property type="component" value="Unassembled WGS sequence"/>
</dbReference>
<comment type="caution">
    <text evidence="2">The sequence shown here is derived from an EMBL/GenBank/DDBJ whole genome shotgun (WGS) entry which is preliminary data.</text>
</comment>
<gene>
    <name evidence="2" type="ORF">ODALV1_LOCUS5793</name>
</gene>
<evidence type="ECO:0000313" key="2">
    <source>
        <dbReference type="EMBL" id="CAL8084437.1"/>
    </source>
</evidence>